<dbReference type="GO" id="GO:0046872">
    <property type="term" value="F:metal ion binding"/>
    <property type="evidence" value="ECO:0007669"/>
    <property type="project" value="UniProtKB-KW"/>
</dbReference>
<evidence type="ECO:0000256" key="3">
    <source>
        <dbReference type="ARBA" id="ARBA00022619"/>
    </source>
</evidence>
<evidence type="ECO:0000313" key="6">
    <source>
        <dbReference type="Proteomes" id="UP000750711"/>
    </source>
</evidence>
<dbReference type="Proteomes" id="UP000750711">
    <property type="component" value="Unassembled WGS sequence"/>
</dbReference>
<protein>
    <recommendedName>
        <fullName evidence="2">3,4-dihydroxy-2-butanone-4-phosphate synthase</fullName>
        <ecNumber evidence="2">4.1.99.12</ecNumber>
    </recommendedName>
</protein>
<dbReference type="Gene3D" id="3.90.870.10">
    <property type="entry name" value="DHBP synthase"/>
    <property type="match status" value="1"/>
</dbReference>
<keyword evidence="3" id="KW-0686">Riboflavin biosynthesis</keyword>
<dbReference type="EMBL" id="JAGHQM010001643">
    <property type="protein sequence ID" value="KAH0553018.1"/>
    <property type="molecule type" value="Genomic_DNA"/>
</dbReference>
<dbReference type="EC" id="4.1.99.12" evidence="2"/>
<organism evidence="5 6">
    <name type="scientific">Trichoglossum hirsutum</name>
    <dbReference type="NCBI Taxonomy" id="265104"/>
    <lineage>
        <taxon>Eukaryota</taxon>
        <taxon>Fungi</taxon>
        <taxon>Dikarya</taxon>
        <taxon>Ascomycota</taxon>
        <taxon>Pezizomycotina</taxon>
        <taxon>Geoglossomycetes</taxon>
        <taxon>Geoglossales</taxon>
        <taxon>Geoglossaceae</taxon>
        <taxon>Trichoglossum</taxon>
    </lineage>
</organism>
<comment type="caution">
    <text evidence="5">The sequence shown here is derived from an EMBL/GenBank/DDBJ whole genome shotgun (WGS) entry which is preliminary data.</text>
</comment>
<evidence type="ECO:0000313" key="5">
    <source>
        <dbReference type="EMBL" id="KAH0553018.1"/>
    </source>
</evidence>
<keyword evidence="6" id="KW-1185">Reference proteome</keyword>
<gene>
    <name evidence="5" type="primary">RIB3</name>
    <name evidence="5" type="ORF">GP486_006783</name>
</gene>
<evidence type="ECO:0000256" key="1">
    <source>
        <dbReference type="ARBA" id="ARBA00004904"/>
    </source>
</evidence>
<name>A0A9P8L5B9_9PEZI</name>
<feature type="non-terminal residue" evidence="5">
    <location>
        <position position="1"/>
    </location>
</feature>
<keyword evidence="4" id="KW-0479">Metal-binding</keyword>
<dbReference type="AlphaFoldDB" id="A0A9P8L5B9"/>
<dbReference type="SUPFAM" id="SSF55821">
    <property type="entry name" value="YrdC/RibB"/>
    <property type="match status" value="1"/>
</dbReference>
<dbReference type="Pfam" id="PF00926">
    <property type="entry name" value="DHBP_synthase"/>
    <property type="match status" value="1"/>
</dbReference>
<proteinExistence type="predicted"/>
<evidence type="ECO:0000256" key="2">
    <source>
        <dbReference type="ARBA" id="ARBA00012153"/>
    </source>
</evidence>
<dbReference type="GO" id="GO:0005829">
    <property type="term" value="C:cytosol"/>
    <property type="evidence" value="ECO:0007669"/>
    <property type="project" value="TreeGrafter"/>
</dbReference>
<sequence length="70" mass="7919">MKKHAKPVKPMKKPAEGEAEFDTIEDTVAAFRRGEFIIVLDSTSRENEGDLIIAAEDVTTEKMAFMIRYT</sequence>
<dbReference type="GO" id="GO:0008686">
    <property type="term" value="F:3,4-dihydroxy-2-butanone-4-phosphate synthase activity"/>
    <property type="evidence" value="ECO:0007669"/>
    <property type="project" value="UniProtKB-EC"/>
</dbReference>
<evidence type="ECO:0000256" key="4">
    <source>
        <dbReference type="ARBA" id="ARBA00022723"/>
    </source>
</evidence>
<comment type="pathway">
    <text evidence="1">Cofactor biosynthesis; riboflavin biosynthesis; 2-hydroxy-3-oxobutyl phosphate from D-ribulose 5-phosphate: step 1/1.</text>
</comment>
<accession>A0A9P8L5B9</accession>
<reference evidence="5" key="1">
    <citation type="submission" date="2021-03" db="EMBL/GenBank/DDBJ databases">
        <title>Comparative genomics and phylogenomic investigation of the class Geoglossomycetes provide insights into ecological specialization and systematics.</title>
        <authorList>
            <person name="Melie T."/>
            <person name="Pirro S."/>
            <person name="Miller A.N."/>
            <person name="Quandt A."/>
        </authorList>
    </citation>
    <scope>NUCLEOTIDE SEQUENCE</scope>
    <source>
        <strain evidence="5">CAQ_001_2017</strain>
    </source>
</reference>
<dbReference type="PANTHER" id="PTHR21327">
    <property type="entry name" value="GTP CYCLOHYDROLASE II-RELATED"/>
    <property type="match status" value="1"/>
</dbReference>
<dbReference type="PANTHER" id="PTHR21327:SF18">
    <property type="entry name" value="3,4-DIHYDROXY-2-BUTANONE 4-PHOSPHATE SYNTHASE"/>
    <property type="match status" value="1"/>
</dbReference>
<dbReference type="InterPro" id="IPR017945">
    <property type="entry name" value="DHBP_synth_RibB-like_a/b_dom"/>
</dbReference>
<dbReference type="GO" id="GO:0009231">
    <property type="term" value="P:riboflavin biosynthetic process"/>
    <property type="evidence" value="ECO:0007669"/>
    <property type="project" value="UniProtKB-KW"/>
</dbReference>
<dbReference type="InterPro" id="IPR000422">
    <property type="entry name" value="DHBP_synthase_RibB"/>
</dbReference>
<dbReference type="GO" id="GO:0005758">
    <property type="term" value="C:mitochondrial intermembrane space"/>
    <property type="evidence" value="ECO:0007669"/>
    <property type="project" value="TreeGrafter"/>
</dbReference>